<feature type="compositionally biased region" description="Polar residues" evidence="11">
    <location>
        <begin position="561"/>
        <end position="573"/>
    </location>
</feature>
<keyword evidence="5 10" id="KW-0297">G-protein coupled receptor</keyword>
<sequence>MYRVSVDSEEAYLIVMRNMFSHRLVVHRKYDLKGSLVDREASDKEREKELPTFKDMDFRNNMQKVYVTDEEKEKFMEKLNRDVEKIMGYSLLLGIHDIGRAERDEEESGEVSNEEEPESENGLAPGPAVGSYGTSPEGIAGYMSSCKPLGPGEFDPYVDRSFDRKQAILSKPVNMSSSPACCSDFHRTNQEHEETGPNFGQSVLPLMTIVTMAHEHNHSLAFLNGTPWFIYECTIELDASYRRIALFLIYLFIFMVGLLENLLVVWVNWRRRHSASGVLFCIINVSLSDLMVIVILPFFMLEVTLDKVWLWGGFLCKVTNLIYVVNFYSSSFFLAFMTLERYLSLTRPSLPTLLPVMGRQRWLICGGMWLFSLFLALLENVHVDLLEWDEPGCYMLPEHNFTEWFVSVAFLCTIFQFLGPAAIIITCNVLIARAVKTAPDVEGRRDVWLVHVYSLVFVVCWLPYHLVMLLMIIDDLDPFVFSCNTVEVLYFSFIVVQGLSLFHCVANPVLYNFLSKSFRRNLINTVISYIPREAPAEQGEVGPKPNTPNGGKEGPGKQRRMSNASTSQSDVGS</sequence>
<keyword evidence="6 12" id="KW-0472">Membrane</keyword>
<evidence type="ECO:0000256" key="6">
    <source>
        <dbReference type="ARBA" id="ARBA00023136"/>
    </source>
</evidence>
<dbReference type="Proteomes" id="UP001434883">
    <property type="component" value="Unassembled WGS sequence"/>
</dbReference>
<comment type="caution">
    <text evidence="15">The sequence shown here is derived from an EMBL/GenBank/DDBJ whole genome shotgun (WGS) entry which is preliminary data.</text>
</comment>
<feature type="transmembrane region" description="Helical" evidence="12">
    <location>
        <begin position="360"/>
        <end position="378"/>
    </location>
</feature>
<dbReference type="PRINTS" id="PR00237">
    <property type="entry name" value="GPCRRHODOPSN"/>
</dbReference>
<evidence type="ECO:0000256" key="8">
    <source>
        <dbReference type="ARBA" id="ARBA00023224"/>
    </source>
</evidence>
<evidence type="ECO:0000259" key="14">
    <source>
        <dbReference type="PROSITE" id="PS51455"/>
    </source>
</evidence>
<evidence type="ECO:0008006" key="17">
    <source>
        <dbReference type="Google" id="ProtNLM"/>
    </source>
</evidence>
<keyword evidence="9" id="KW-0418">Kinase</keyword>
<dbReference type="PANTHER" id="PTHR24226:SF0">
    <property type="entry name" value="G-PROTEIN COUPLED RECEPTOR 182"/>
    <property type="match status" value="1"/>
</dbReference>
<evidence type="ECO:0000256" key="3">
    <source>
        <dbReference type="ARBA" id="ARBA00022692"/>
    </source>
</evidence>
<dbReference type="Gene3D" id="3.30.810.10">
    <property type="entry name" value="2-Layer Sandwich"/>
    <property type="match status" value="1"/>
</dbReference>
<dbReference type="SMART" id="SM00330">
    <property type="entry name" value="PIPKc"/>
    <property type="match status" value="1"/>
</dbReference>
<dbReference type="PROSITE" id="PS51455">
    <property type="entry name" value="PIPK"/>
    <property type="match status" value="1"/>
</dbReference>
<dbReference type="SUPFAM" id="SSF56104">
    <property type="entry name" value="SAICAR synthase-like"/>
    <property type="match status" value="1"/>
</dbReference>
<dbReference type="PANTHER" id="PTHR24226">
    <property type="entry name" value="G-PROTEIN COUPLED RECEPTOR 182 AND ESTROGEN RECEPTOR 1"/>
    <property type="match status" value="1"/>
</dbReference>
<keyword evidence="9" id="KW-0547">Nucleotide-binding</keyword>
<dbReference type="EMBL" id="JAHRIN010043186">
    <property type="protein sequence ID" value="MEQ2206697.1"/>
    <property type="molecule type" value="Genomic_DNA"/>
</dbReference>
<dbReference type="InterPro" id="IPR027483">
    <property type="entry name" value="PInositol-4-P-4/5-kinase_C_sf"/>
</dbReference>
<dbReference type="Pfam" id="PF00001">
    <property type="entry name" value="7tm_1"/>
    <property type="match status" value="1"/>
</dbReference>
<comment type="similarity">
    <text evidence="10">Belongs to the G-protein coupled receptor 1 family.</text>
</comment>
<name>A0ABV0RG74_9TELE</name>
<dbReference type="Gene3D" id="1.20.1070.10">
    <property type="entry name" value="Rhodopsin 7-helix transmembrane proteins"/>
    <property type="match status" value="1"/>
</dbReference>
<reference evidence="15 16" key="1">
    <citation type="submission" date="2021-06" db="EMBL/GenBank/DDBJ databases">
        <authorList>
            <person name="Palmer J.M."/>
        </authorList>
    </citation>
    <scope>NUCLEOTIDE SEQUENCE [LARGE SCALE GENOMIC DNA]</scope>
    <source>
        <strain evidence="15 16">XC_2019</strain>
        <tissue evidence="15">Muscle</tissue>
    </source>
</reference>
<feature type="region of interest" description="Disordered" evidence="11">
    <location>
        <begin position="100"/>
        <end position="135"/>
    </location>
</feature>
<evidence type="ECO:0000256" key="10">
    <source>
        <dbReference type="RuleBase" id="RU000688"/>
    </source>
</evidence>
<evidence type="ECO:0000256" key="1">
    <source>
        <dbReference type="ARBA" id="ARBA00004651"/>
    </source>
</evidence>
<keyword evidence="8 10" id="KW-0807">Transducer</keyword>
<accession>A0ABV0RG74</accession>
<evidence type="ECO:0000256" key="9">
    <source>
        <dbReference type="PROSITE-ProRule" id="PRU00781"/>
    </source>
</evidence>
<evidence type="ECO:0000256" key="2">
    <source>
        <dbReference type="ARBA" id="ARBA00022475"/>
    </source>
</evidence>
<comment type="subcellular location">
    <subcellularLocation>
        <location evidence="1">Cell membrane</location>
        <topology evidence="1">Multi-pass membrane protein</topology>
    </subcellularLocation>
</comment>
<keyword evidence="9" id="KW-0808">Transferase</keyword>
<dbReference type="Pfam" id="PF01504">
    <property type="entry name" value="PIP5K"/>
    <property type="match status" value="1"/>
</dbReference>
<feature type="transmembrane region" description="Helical" evidence="12">
    <location>
        <begin position="278"/>
        <end position="301"/>
    </location>
</feature>
<proteinExistence type="inferred from homology"/>
<evidence type="ECO:0000313" key="15">
    <source>
        <dbReference type="EMBL" id="MEQ2206697.1"/>
    </source>
</evidence>
<keyword evidence="9" id="KW-0067">ATP-binding</keyword>
<evidence type="ECO:0000256" key="12">
    <source>
        <dbReference type="SAM" id="Phobius"/>
    </source>
</evidence>
<feature type="transmembrane region" description="Helical" evidence="12">
    <location>
        <begin position="404"/>
        <end position="431"/>
    </location>
</feature>
<feature type="compositionally biased region" description="Acidic residues" evidence="11">
    <location>
        <begin position="104"/>
        <end position="119"/>
    </location>
</feature>
<feature type="domain" description="G-protein coupled receptors family 1 profile" evidence="13">
    <location>
        <begin position="260"/>
        <end position="511"/>
    </location>
</feature>
<gene>
    <name evidence="15" type="ORF">XENOCAPTIV_001802</name>
</gene>
<evidence type="ECO:0000256" key="11">
    <source>
        <dbReference type="SAM" id="MobiDB-lite"/>
    </source>
</evidence>
<protein>
    <recommendedName>
        <fullName evidence="17">G-protein coupled receptors family 1 profile domain-containing protein</fullName>
    </recommendedName>
</protein>
<feature type="transmembrane region" description="Helical" evidence="12">
    <location>
        <begin position="452"/>
        <end position="473"/>
    </location>
</feature>
<evidence type="ECO:0000313" key="16">
    <source>
        <dbReference type="Proteomes" id="UP001434883"/>
    </source>
</evidence>
<evidence type="ECO:0000259" key="13">
    <source>
        <dbReference type="PROSITE" id="PS50262"/>
    </source>
</evidence>
<dbReference type="InterPro" id="IPR000276">
    <property type="entry name" value="GPCR_Rhodpsn"/>
</dbReference>
<feature type="transmembrane region" description="Helical" evidence="12">
    <location>
        <begin position="321"/>
        <end position="339"/>
    </location>
</feature>
<feature type="transmembrane region" description="Helical" evidence="12">
    <location>
        <begin position="244"/>
        <end position="266"/>
    </location>
</feature>
<dbReference type="PROSITE" id="PS50262">
    <property type="entry name" value="G_PROTEIN_RECEP_F1_2"/>
    <property type="match status" value="1"/>
</dbReference>
<keyword evidence="16" id="KW-1185">Reference proteome</keyword>
<evidence type="ECO:0000256" key="4">
    <source>
        <dbReference type="ARBA" id="ARBA00022989"/>
    </source>
</evidence>
<evidence type="ECO:0000256" key="7">
    <source>
        <dbReference type="ARBA" id="ARBA00023170"/>
    </source>
</evidence>
<keyword evidence="3 10" id="KW-0812">Transmembrane</keyword>
<evidence type="ECO:0000256" key="5">
    <source>
        <dbReference type="ARBA" id="ARBA00023040"/>
    </source>
</evidence>
<feature type="transmembrane region" description="Helical" evidence="12">
    <location>
        <begin position="488"/>
        <end position="514"/>
    </location>
</feature>
<keyword evidence="2" id="KW-1003">Cell membrane</keyword>
<dbReference type="SUPFAM" id="SSF81321">
    <property type="entry name" value="Family A G protein-coupled receptor-like"/>
    <property type="match status" value="1"/>
</dbReference>
<dbReference type="InterPro" id="IPR017452">
    <property type="entry name" value="GPCR_Rhodpsn_7TM"/>
</dbReference>
<dbReference type="InterPro" id="IPR002498">
    <property type="entry name" value="PInositol-4-P-4/5-kinase_core"/>
</dbReference>
<dbReference type="PROSITE" id="PS00237">
    <property type="entry name" value="G_PROTEIN_RECEP_F1_1"/>
    <property type="match status" value="1"/>
</dbReference>
<feature type="domain" description="PIPK" evidence="14">
    <location>
        <begin position="1"/>
        <end position="193"/>
    </location>
</feature>
<keyword evidence="4 12" id="KW-1133">Transmembrane helix</keyword>
<keyword evidence="7 10" id="KW-0675">Receptor</keyword>
<feature type="region of interest" description="Disordered" evidence="11">
    <location>
        <begin position="536"/>
        <end position="573"/>
    </location>
</feature>
<dbReference type="InterPro" id="IPR047143">
    <property type="entry name" value="GPER1-like"/>
</dbReference>
<organism evidence="15 16">
    <name type="scientific">Xenoophorus captivus</name>
    <dbReference type="NCBI Taxonomy" id="1517983"/>
    <lineage>
        <taxon>Eukaryota</taxon>
        <taxon>Metazoa</taxon>
        <taxon>Chordata</taxon>
        <taxon>Craniata</taxon>
        <taxon>Vertebrata</taxon>
        <taxon>Euteleostomi</taxon>
        <taxon>Actinopterygii</taxon>
        <taxon>Neopterygii</taxon>
        <taxon>Teleostei</taxon>
        <taxon>Neoteleostei</taxon>
        <taxon>Acanthomorphata</taxon>
        <taxon>Ovalentaria</taxon>
        <taxon>Atherinomorphae</taxon>
        <taxon>Cyprinodontiformes</taxon>
        <taxon>Goodeidae</taxon>
        <taxon>Xenoophorus</taxon>
    </lineage>
</organism>